<dbReference type="InterPro" id="IPR013805">
    <property type="entry name" value="GrpE_CC"/>
</dbReference>
<dbReference type="AlphaFoldDB" id="A0A2V1N4M0"/>
<dbReference type="GO" id="GO:0006457">
    <property type="term" value="P:protein folding"/>
    <property type="evidence" value="ECO:0007669"/>
    <property type="project" value="InterPro"/>
</dbReference>
<evidence type="ECO:0000256" key="5">
    <source>
        <dbReference type="ARBA" id="ARBA00023016"/>
    </source>
</evidence>
<dbReference type="Gene3D" id="2.30.22.10">
    <property type="entry name" value="Head domain of nucleotide exchange factor GrpE"/>
    <property type="match status" value="1"/>
</dbReference>
<evidence type="ECO:0000256" key="6">
    <source>
        <dbReference type="ARBA" id="ARBA00023186"/>
    </source>
</evidence>
<evidence type="ECO:0000313" key="15">
    <source>
        <dbReference type="Proteomes" id="UP000245080"/>
    </source>
</evidence>
<feature type="compositionally biased region" description="Polar residues" evidence="13">
    <location>
        <begin position="25"/>
        <end position="43"/>
    </location>
</feature>
<proteinExistence type="inferred from homology"/>
<evidence type="ECO:0000256" key="12">
    <source>
        <dbReference type="RuleBase" id="RU004478"/>
    </source>
</evidence>
<dbReference type="Gene3D" id="3.90.20.20">
    <property type="match status" value="1"/>
</dbReference>
<keyword evidence="4 10" id="KW-0963">Cytoplasm</keyword>
<evidence type="ECO:0000256" key="8">
    <source>
        <dbReference type="ARBA" id="ARBA00072274"/>
    </source>
</evidence>
<dbReference type="SUPFAM" id="SSF58014">
    <property type="entry name" value="Coiled-coil domain of nucleotide exchange factor GrpE"/>
    <property type="match status" value="1"/>
</dbReference>
<gene>
    <name evidence="10" type="primary">grpE</name>
    <name evidence="14" type="ORF">DCM90_00765</name>
</gene>
<dbReference type="GO" id="GO:0051082">
    <property type="term" value="F:unfolded protein binding"/>
    <property type="evidence" value="ECO:0007669"/>
    <property type="project" value="TreeGrafter"/>
</dbReference>
<dbReference type="GO" id="GO:0042803">
    <property type="term" value="F:protein homodimerization activity"/>
    <property type="evidence" value="ECO:0007669"/>
    <property type="project" value="InterPro"/>
</dbReference>
<dbReference type="HAMAP" id="MF_01151">
    <property type="entry name" value="GrpE"/>
    <property type="match status" value="1"/>
</dbReference>
<protein>
    <recommendedName>
        <fullName evidence="8 10">Protein GrpE</fullName>
    </recommendedName>
    <alternativeName>
        <fullName evidence="9 10">HSP-70 cofactor</fullName>
    </alternativeName>
</protein>
<dbReference type="GO" id="GO:0051087">
    <property type="term" value="F:protein-folding chaperone binding"/>
    <property type="evidence" value="ECO:0007669"/>
    <property type="project" value="InterPro"/>
</dbReference>
<dbReference type="NCBIfam" id="NF010759">
    <property type="entry name" value="PRK14162.1"/>
    <property type="match status" value="1"/>
</dbReference>
<comment type="function">
    <text evidence="7 10 11">Participates actively in the response to hyperosmotic and heat shock by preventing the aggregation of stress-denatured proteins, in association with DnaK and GrpE. It is the nucleotide exchange factor for DnaK and may function as a thermosensor. Unfolded proteins bind initially to DnaJ; upon interaction with the DnaJ-bound protein, DnaK hydrolyzes its bound ATP, resulting in the formation of a stable complex. GrpE releases ADP from DnaK; ATP binding to DnaK triggers the release of the substrate protein, thus completing the reaction cycle. Several rounds of ATP-dependent interactions between DnaJ, DnaK and GrpE are required for fully efficient folding.</text>
</comment>
<evidence type="ECO:0000256" key="1">
    <source>
        <dbReference type="ARBA" id="ARBA00004496"/>
    </source>
</evidence>
<dbReference type="InterPro" id="IPR009012">
    <property type="entry name" value="GrpE_head"/>
</dbReference>
<comment type="subunit">
    <text evidence="3 10">Homodimer.</text>
</comment>
<evidence type="ECO:0000256" key="2">
    <source>
        <dbReference type="ARBA" id="ARBA00009054"/>
    </source>
</evidence>
<comment type="caution">
    <text evidence="14">The sequence shown here is derived from an EMBL/GenBank/DDBJ whole genome shotgun (WGS) entry which is preliminary data.</text>
</comment>
<evidence type="ECO:0000256" key="10">
    <source>
        <dbReference type="HAMAP-Rule" id="MF_01151"/>
    </source>
</evidence>
<sequence>MYVTEKKQDESQLDSTEQVDGEAASTDQVVSQEPTTEDTSAGATSEFDDLKAERDAMEDRYLRAEAEIQNMSTRFKKEQANTIKYDGQKLAKAILPVVDNLERALDVQVDDDAGQQLQKGVQMTLTHLQDALKDNGISVIPALGEPFDPKVHQAIQTVAVEDGQKPDTVVQVFQSGYLLKDRVLRPAMVVVAQ</sequence>
<keyword evidence="15" id="KW-1185">Reference proteome</keyword>
<evidence type="ECO:0000256" key="9">
    <source>
        <dbReference type="ARBA" id="ARBA00076414"/>
    </source>
</evidence>
<dbReference type="InterPro" id="IPR000740">
    <property type="entry name" value="GrpE"/>
</dbReference>
<name>A0A2V1N4M0_9LACO</name>
<dbReference type="OrthoDB" id="9812586at2"/>
<dbReference type="PANTHER" id="PTHR21237:SF23">
    <property type="entry name" value="GRPE PROTEIN HOMOLOG, MITOCHONDRIAL"/>
    <property type="match status" value="1"/>
</dbReference>
<dbReference type="PRINTS" id="PR00773">
    <property type="entry name" value="GRPEPROTEIN"/>
</dbReference>
<dbReference type="CDD" id="cd00446">
    <property type="entry name" value="GrpE"/>
    <property type="match status" value="1"/>
</dbReference>
<dbReference type="GO" id="GO:0005829">
    <property type="term" value="C:cytosol"/>
    <property type="evidence" value="ECO:0007669"/>
    <property type="project" value="TreeGrafter"/>
</dbReference>
<feature type="compositionally biased region" description="Basic and acidic residues" evidence="13">
    <location>
        <begin position="1"/>
        <end position="10"/>
    </location>
</feature>
<keyword evidence="6 10" id="KW-0143">Chaperone</keyword>
<dbReference type="Proteomes" id="UP000245080">
    <property type="component" value="Unassembled WGS sequence"/>
</dbReference>
<evidence type="ECO:0000256" key="4">
    <source>
        <dbReference type="ARBA" id="ARBA00022490"/>
    </source>
</evidence>
<reference evidence="14 15" key="1">
    <citation type="journal article" date="2018" name="Int. J. Syst. Evol. Microbiol.">
        <title>Lactobacillus bambusae sp. nov., isolated from a traditional fermented Ma-bamboo shoots of Taiwan.</title>
        <authorList>
            <person name="Wang L.-T."/>
        </authorList>
    </citation>
    <scope>NUCLEOTIDE SEQUENCE [LARGE SCALE GENOMIC DNA]</scope>
    <source>
        <strain evidence="14 15">BS-W1</strain>
    </source>
</reference>
<dbReference type="SUPFAM" id="SSF51064">
    <property type="entry name" value="Head domain of nucleotide exchange factor GrpE"/>
    <property type="match status" value="1"/>
</dbReference>
<evidence type="ECO:0000256" key="13">
    <source>
        <dbReference type="SAM" id="MobiDB-lite"/>
    </source>
</evidence>
<dbReference type="EMBL" id="QCXQ01000001">
    <property type="protein sequence ID" value="PWG00740.1"/>
    <property type="molecule type" value="Genomic_DNA"/>
</dbReference>
<dbReference type="PANTHER" id="PTHR21237">
    <property type="entry name" value="GRPE PROTEIN"/>
    <property type="match status" value="1"/>
</dbReference>
<comment type="similarity">
    <text evidence="2 10 12">Belongs to the GrpE family.</text>
</comment>
<evidence type="ECO:0000313" key="14">
    <source>
        <dbReference type="EMBL" id="PWG00740.1"/>
    </source>
</evidence>
<organism evidence="14 15">
    <name type="scientific">Levilactobacillus bambusae</name>
    <dbReference type="NCBI Taxonomy" id="2024736"/>
    <lineage>
        <taxon>Bacteria</taxon>
        <taxon>Bacillati</taxon>
        <taxon>Bacillota</taxon>
        <taxon>Bacilli</taxon>
        <taxon>Lactobacillales</taxon>
        <taxon>Lactobacillaceae</taxon>
        <taxon>Levilactobacillus</taxon>
    </lineage>
</organism>
<dbReference type="Pfam" id="PF01025">
    <property type="entry name" value="GrpE"/>
    <property type="match status" value="1"/>
</dbReference>
<keyword evidence="5 10" id="KW-0346">Stress response</keyword>
<feature type="region of interest" description="Disordered" evidence="13">
    <location>
        <begin position="1"/>
        <end position="52"/>
    </location>
</feature>
<accession>A0A2V1N4M0</accession>
<evidence type="ECO:0000256" key="7">
    <source>
        <dbReference type="ARBA" id="ARBA00053401"/>
    </source>
</evidence>
<comment type="subcellular location">
    <subcellularLocation>
        <location evidence="1 10">Cytoplasm</location>
    </subcellularLocation>
</comment>
<dbReference type="NCBIfam" id="NF010738">
    <property type="entry name" value="PRK14140.1"/>
    <property type="match status" value="1"/>
</dbReference>
<dbReference type="PROSITE" id="PS01071">
    <property type="entry name" value="GRPE"/>
    <property type="match status" value="1"/>
</dbReference>
<evidence type="ECO:0000256" key="3">
    <source>
        <dbReference type="ARBA" id="ARBA00011738"/>
    </source>
</evidence>
<dbReference type="FunFam" id="2.30.22.10:FF:000001">
    <property type="entry name" value="Protein GrpE"/>
    <property type="match status" value="1"/>
</dbReference>
<dbReference type="GO" id="GO:0000774">
    <property type="term" value="F:adenyl-nucleotide exchange factor activity"/>
    <property type="evidence" value="ECO:0007669"/>
    <property type="project" value="InterPro"/>
</dbReference>
<evidence type="ECO:0000256" key="11">
    <source>
        <dbReference type="RuleBase" id="RU000639"/>
    </source>
</evidence>